<dbReference type="Proteomes" id="UP000291838">
    <property type="component" value="Unassembled WGS sequence"/>
</dbReference>
<gene>
    <name evidence="2" type="ORF">EUA06_02585</name>
</gene>
<evidence type="ECO:0000256" key="1">
    <source>
        <dbReference type="SAM" id="MobiDB-lite"/>
    </source>
</evidence>
<name>A0A4Q2S573_9ACTN</name>
<protein>
    <submittedName>
        <fullName evidence="2">Uncharacterized protein</fullName>
    </submittedName>
</protein>
<evidence type="ECO:0000313" key="3">
    <source>
        <dbReference type="Proteomes" id="UP000291838"/>
    </source>
</evidence>
<keyword evidence="3" id="KW-1185">Reference proteome</keyword>
<accession>A0A4Q2S573</accession>
<evidence type="ECO:0000313" key="2">
    <source>
        <dbReference type="EMBL" id="RYB96476.1"/>
    </source>
</evidence>
<sequence>MPRTPHNAHASASPASAAIERDVIASLDHDPELYVPGTLATLPGSRTVTWQTACSTRCPHQDRRCHRSHAVWVDHDPTHALLARGPRASHAEAGSRPRVPQQRRVSGWS</sequence>
<dbReference type="RefSeq" id="WP_129473425.1">
    <property type="nucleotide sequence ID" value="NZ_SDWS01000001.1"/>
</dbReference>
<reference evidence="2 3" key="1">
    <citation type="submission" date="2019-01" db="EMBL/GenBank/DDBJ databases">
        <title>Novel species of Nocardioides.</title>
        <authorList>
            <person name="Liu Q."/>
            <person name="Xin Y.-H."/>
        </authorList>
    </citation>
    <scope>NUCLEOTIDE SEQUENCE [LARGE SCALE GENOMIC DNA]</scope>
    <source>
        <strain evidence="2 3">HLT3-15</strain>
    </source>
</reference>
<dbReference type="EMBL" id="SDWS01000001">
    <property type="protein sequence ID" value="RYB96476.1"/>
    <property type="molecule type" value="Genomic_DNA"/>
</dbReference>
<proteinExistence type="predicted"/>
<feature type="region of interest" description="Disordered" evidence="1">
    <location>
        <begin position="85"/>
        <end position="109"/>
    </location>
</feature>
<organism evidence="2 3">
    <name type="scientific">Nocardioides glacieisoli</name>
    <dbReference type="NCBI Taxonomy" id="1168730"/>
    <lineage>
        <taxon>Bacteria</taxon>
        <taxon>Bacillati</taxon>
        <taxon>Actinomycetota</taxon>
        <taxon>Actinomycetes</taxon>
        <taxon>Propionibacteriales</taxon>
        <taxon>Nocardioidaceae</taxon>
        <taxon>Nocardioides</taxon>
    </lineage>
</organism>
<comment type="caution">
    <text evidence="2">The sequence shown here is derived from an EMBL/GenBank/DDBJ whole genome shotgun (WGS) entry which is preliminary data.</text>
</comment>
<dbReference type="AlphaFoldDB" id="A0A4Q2S573"/>
<dbReference type="OrthoDB" id="9888360at2"/>